<dbReference type="Proteomes" id="UP000187455">
    <property type="component" value="Unassembled WGS sequence"/>
</dbReference>
<evidence type="ECO:0000313" key="3">
    <source>
        <dbReference type="EMBL" id="OLY84593.1"/>
    </source>
</evidence>
<reference evidence="3" key="2">
    <citation type="submission" date="2017-01" db="EMBL/GenBank/DDBJ databases">
        <authorList>
            <person name="Mah S.A."/>
            <person name="Swanson W.J."/>
            <person name="Moy G.W."/>
            <person name="Vacquier V.D."/>
        </authorList>
    </citation>
    <scope>NUCLEOTIDE SEQUENCE</scope>
    <source>
        <strain evidence="3">ALG-7-W6</strain>
    </source>
</reference>
<dbReference type="AlphaFoldDB" id="A0A1R0H651"/>
<name>A0A1R0H651_9FUNG</name>
<sequence>MSSETVNTREVSSRLFDSSVEMVQILGVLEDLLPESSRESVRSLKIEGESIIANCRKIRVPGVQKQESSGKVANHSRDSEAQNFPPEFNKMALAWFRKSILISEKCLATASAEYNPSNQKFPNEAQIFQELLLKLTKSLLILENKEIKNTMAKQEDDYSKKNQGQNNLNKIQLKEHISQLLYVSNQFLDMISSELGIIYQSAQVAVPEDTSENPHLSKEMQFSINNFRTSILELSNDFKLRFHDNISPELNSEKLIDYDLKKQLENTIESFVGVSKALMAKGIIRKLSKEALTIYSKLVGITKNIATIIS</sequence>
<accession>A0A1R0H651</accession>
<dbReference type="EMBL" id="LSSL01004220">
    <property type="protein sequence ID" value="OLY79639.1"/>
    <property type="molecule type" value="Genomic_DNA"/>
</dbReference>
<organism evidence="3 4">
    <name type="scientific">Smittium mucronatum</name>
    <dbReference type="NCBI Taxonomy" id="133383"/>
    <lineage>
        <taxon>Eukaryota</taxon>
        <taxon>Fungi</taxon>
        <taxon>Fungi incertae sedis</taxon>
        <taxon>Zoopagomycota</taxon>
        <taxon>Kickxellomycotina</taxon>
        <taxon>Harpellomycetes</taxon>
        <taxon>Harpellales</taxon>
        <taxon>Legeriomycetaceae</taxon>
        <taxon>Smittium</taxon>
    </lineage>
</organism>
<feature type="region of interest" description="Disordered" evidence="1">
    <location>
        <begin position="62"/>
        <end position="83"/>
    </location>
</feature>
<evidence type="ECO:0000256" key="1">
    <source>
        <dbReference type="SAM" id="MobiDB-lite"/>
    </source>
</evidence>
<dbReference type="EMBL" id="LSSL01000441">
    <property type="protein sequence ID" value="OLY84593.1"/>
    <property type="molecule type" value="Genomic_DNA"/>
</dbReference>
<gene>
    <name evidence="3" type="ORF">AYI68_g1241</name>
    <name evidence="2" type="ORF">AYI68_g6281</name>
</gene>
<reference evidence="3 4" key="1">
    <citation type="journal article" date="2016" name="Mol. Biol. Evol.">
        <title>Genome-Wide Survey of Gut Fungi (Harpellales) Reveals the First Horizontally Transferred Ubiquitin Gene from a Mosquito Host.</title>
        <authorList>
            <person name="Wang Y."/>
            <person name="White M.M."/>
            <person name="Kvist S."/>
            <person name="Moncalvo J.M."/>
        </authorList>
    </citation>
    <scope>NUCLEOTIDE SEQUENCE [LARGE SCALE GENOMIC DNA]</scope>
    <source>
        <strain evidence="3 4">ALG-7-W6</strain>
    </source>
</reference>
<keyword evidence="4" id="KW-1185">Reference proteome</keyword>
<proteinExistence type="predicted"/>
<evidence type="ECO:0000313" key="4">
    <source>
        <dbReference type="Proteomes" id="UP000187455"/>
    </source>
</evidence>
<comment type="caution">
    <text evidence="3">The sequence shown here is derived from an EMBL/GenBank/DDBJ whole genome shotgun (WGS) entry which is preliminary data.</text>
</comment>
<protein>
    <submittedName>
        <fullName evidence="3">Uncharacterized protein</fullName>
    </submittedName>
</protein>
<evidence type="ECO:0000313" key="2">
    <source>
        <dbReference type="EMBL" id="OLY79639.1"/>
    </source>
</evidence>